<feature type="compositionally biased region" description="Low complexity" evidence="1">
    <location>
        <begin position="141"/>
        <end position="162"/>
    </location>
</feature>
<evidence type="ECO:0000313" key="3">
    <source>
        <dbReference type="Proteomes" id="UP000234345"/>
    </source>
</evidence>
<accession>A0A7Z7IUV6</accession>
<sequence length="186" mass="20000">MVGGARRSQGLPVPASALPVFIAAYRPPPFLRVRSRLQQGRFSTRRTKTTRQPAGVMSGGRKRKNRPCRGGFFTTGLAGTPVNGDYRYPNPNPAGEAVQEGKGCKGLNADHLAPLPFIGAGHASSRHRPTRSRPRTDRSQRSAAQACALASAQAAGRQEAPAGRTGRYSPWTCARPGRTERRVEAD</sequence>
<organism evidence="2 3">
    <name type="scientific">Xanthomonas campestris pv. phaseoli</name>
    <dbReference type="NCBI Taxonomy" id="317013"/>
    <lineage>
        <taxon>Bacteria</taxon>
        <taxon>Pseudomonadati</taxon>
        <taxon>Pseudomonadota</taxon>
        <taxon>Gammaproteobacteria</taxon>
        <taxon>Lysobacterales</taxon>
        <taxon>Lysobacteraceae</taxon>
        <taxon>Xanthomonas</taxon>
    </lineage>
</organism>
<proteinExistence type="predicted"/>
<evidence type="ECO:0000256" key="1">
    <source>
        <dbReference type="SAM" id="MobiDB-lite"/>
    </source>
</evidence>
<dbReference type="EMBL" id="OCZC01000001">
    <property type="protein sequence ID" value="SOO22003.1"/>
    <property type="molecule type" value="Genomic_DNA"/>
</dbReference>
<name>A0A7Z7IUV6_XANCH</name>
<dbReference type="AlphaFoldDB" id="A0A7Z7IUV6"/>
<protein>
    <submittedName>
        <fullName evidence="2">Uncharacterized protein</fullName>
    </submittedName>
</protein>
<evidence type="ECO:0000313" key="2">
    <source>
        <dbReference type="EMBL" id="SOO22003.1"/>
    </source>
</evidence>
<feature type="region of interest" description="Disordered" evidence="1">
    <location>
        <begin position="42"/>
        <end position="76"/>
    </location>
</feature>
<comment type="caution">
    <text evidence="2">The sequence shown here is derived from an EMBL/GenBank/DDBJ whole genome shotgun (WGS) entry which is preliminary data.</text>
</comment>
<reference evidence="2 3" key="1">
    <citation type="submission" date="2017-10" db="EMBL/GenBank/DDBJ databases">
        <authorList>
            <person name="Regsiter A."/>
            <person name="William W."/>
        </authorList>
    </citation>
    <scope>NUCLEOTIDE SEQUENCE [LARGE SCALE GENOMIC DNA]</scope>
    <source>
        <strain evidence="2 3">CFBP6991</strain>
    </source>
</reference>
<dbReference type="Proteomes" id="UP000234345">
    <property type="component" value="Unassembled WGS sequence"/>
</dbReference>
<feature type="region of interest" description="Disordered" evidence="1">
    <location>
        <begin position="115"/>
        <end position="186"/>
    </location>
</feature>
<feature type="compositionally biased region" description="Basic and acidic residues" evidence="1">
    <location>
        <begin position="177"/>
        <end position="186"/>
    </location>
</feature>
<feature type="compositionally biased region" description="Basic residues" evidence="1">
    <location>
        <begin position="124"/>
        <end position="133"/>
    </location>
</feature>
<gene>
    <name evidence="2" type="ORF">XFF6991_10013</name>
</gene>